<feature type="domain" description="HTH merR-type" evidence="3">
    <location>
        <begin position="17"/>
        <end position="85"/>
    </location>
</feature>
<dbReference type="InterPro" id="IPR000551">
    <property type="entry name" value="MerR-type_HTH_dom"/>
</dbReference>
<protein>
    <submittedName>
        <fullName evidence="4">HspR, transcriptional repressor of DnaK operon</fullName>
    </submittedName>
</protein>
<reference evidence="4" key="1">
    <citation type="submission" date="2018-06" db="EMBL/GenBank/DDBJ databases">
        <authorList>
            <person name="Zhirakovskaya E."/>
        </authorList>
    </citation>
    <scope>NUCLEOTIDE SEQUENCE</scope>
</reference>
<name>A0A3B0USS3_9ZZZZ</name>
<dbReference type="AlphaFoldDB" id="A0A3B0USS3"/>
<feature type="compositionally biased region" description="Basic residues" evidence="2">
    <location>
        <begin position="134"/>
        <end position="147"/>
    </location>
</feature>
<accession>A0A3B0USS3</accession>
<dbReference type="GO" id="GO:0003677">
    <property type="term" value="F:DNA binding"/>
    <property type="evidence" value="ECO:0007669"/>
    <property type="project" value="UniProtKB-KW"/>
</dbReference>
<dbReference type="PANTHER" id="PTHR30204:SF58">
    <property type="entry name" value="HTH-TYPE TRANSCRIPTIONAL REGULATOR YFMP"/>
    <property type="match status" value="1"/>
</dbReference>
<dbReference type="EMBL" id="UOEY01000001">
    <property type="protein sequence ID" value="VAW33968.1"/>
    <property type="molecule type" value="Genomic_DNA"/>
</dbReference>
<dbReference type="PROSITE" id="PS00552">
    <property type="entry name" value="HTH_MERR_1"/>
    <property type="match status" value="1"/>
</dbReference>
<gene>
    <name evidence="4" type="ORF">MNBD_DELTA04-1403</name>
</gene>
<evidence type="ECO:0000256" key="2">
    <source>
        <dbReference type="SAM" id="MobiDB-lite"/>
    </source>
</evidence>
<evidence type="ECO:0000256" key="1">
    <source>
        <dbReference type="ARBA" id="ARBA00023125"/>
    </source>
</evidence>
<dbReference type="SMART" id="SM00422">
    <property type="entry name" value="HTH_MERR"/>
    <property type="match status" value="1"/>
</dbReference>
<dbReference type="Gene3D" id="1.10.1660.10">
    <property type="match status" value="1"/>
</dbReference>
<dbReference type="InterPro" id="IPR009061">
    <property type="entry name" value="DNA-bd_dom_put_sf"/>
</dbReference>
<feature type="region of interest" description="Disordered" evidence="2">
    <location>
        <begin position="120"/>
        <end position="147"/>
    </location>
</feature>
<feature type="compositionally biased region" description="Basic and acidic residues" evidence="2">
    <location>
        <begin position="120"/>
        <end position="133"/>
    </location>
</feature>
<dbReference type="Pfam" id="PF13411">
    <property type="entry name" value="MerR_1"/>
    <property type="match status" value="1"/>
</dbReference>
<organism evidence="4">
    <name type="scientific">hydrothermal vent metagenome</name>
    <dbReference type="NCBI Taxonomy" id="652676"/>
    <lineage>
        <taxon>unclassified sequences</taxon>
        <taxon>metagenomes</taxon>
        <taxon>ecological metagenomes</taxon>
    </lineage>
</organism>
<dbReference type="PANTHER" id="PTHR30204">
    <property type="entry name" value="REDOX-CYCLING DRUG-SENSING TRANSCRIPTIONAL ACTIVATOR SOXR"/>
    <property type="match status" value="1"/>
</dbReference>
<sequence>MTMKRSEIKPMHPDLPIYPIGVAARLLGVHPRTLRIYEAEGLIHPAHVGSRRLFSTNDIHWITCMRSLIHDEGISIQGLKKLLDLVPCWEIASCPADVHEHCEARVDRAVPRTLHKIDDEEAARRAKEADVEKRKKAGQKKKRQSSG</sequence>
<dbReference type="GO" id="GO:0003700">
    <property type="term" value="F:DNA-binding transcription factor activity"/>
    <property type="evidence" value="ECO:0007669"/>
    <property type="project" value="InterPro"/>
</dbReference>
<proteinExistence type="predicted"/>
<evidence type="ECO:0000313" key="4">
    <source>
        <dbReference type="EMBL" id="VAW33968.1"/>
    </source>
</evidence>
<dbReference type="InterPro" id="IPR047057">
    <property type="entry name" value="MerR_fam"/>
</dbReference>
<keyword evidence="1" id="KW-0238">DNA-binding</keyword>
<dbReference type="PROSITE" id="PS50937">
    <property type="entry name" value="HTH_MERR_2"/>
    <property type="match status" value="1"/>
</dbReference>
<evidence type="ECO:0000259" key="3">
    <source>
        <dbReference type="PROSITE" id="PS50937"/>
    </source>
</evidence>
<dbReference type="SUPFAM" id="SSF46955">
    <property type="entry name" value="Putative DNA-binding domain"/>
    <property type="match status" value="1"/>
</dbReference>